<proteinExistence type="predicted"/>
<comment type="caution">
    <text evidence="1">The sequence shown here is derived from an EMBL/GenBank/DDBJ whole genome shotgun (WGS) entry which is preliminary data.</text>
</comment>
<organism evidence="1">
    <name type="scientific">marine sediment metagenome</name>
    <dbReference type="NCBI Taxonomy" id="412755"/>
    <lineage>
        <taxon>unclassified sequences</taxon>
        <taxon>metagenomes</taxon>
        <taxon>ecological metagenomes</taxon>
    </lineage>
</organism>
<accession>X1FNV1</accession>
<protein>
    <submittedName>
        <fullName evidence="1">Uncharacterized protein</fullName>
    </submittedName>
</protein>
<feature type="non-terminal residue" evidence="1">
    <location>
        <position position="1"/>
    </location>
</feature>
<evidence type="ECO:0000313" key="1">
    <source>
        <dbReference type="EMBL" id="GAH47366.1"/>
    </source>
</evidence>
<name>X1FNV1_9ZZZZ</name>
<sequence length="30" mass="3611">NDKENEIIKLLKEIVPTYEPSEFNSLIFTW</sequence>
<gene>
    <name evidence="1" type="ORF">S03H2_12772</name>
</gene>
<reference evidence="1" key="1">
    <citation type="journal article" date="2014" name="Front. Microbiol.">
        <title>High frequency of phylogenetically diverse reductive dehalogenase-homologous genes in deep subseafloor sedimentary metagenomes.</title>
        <authorList>
            <person name="Kawai M."/>
            <person name="Futagami T."/>
            <person name="Toyoda A."/>
            <person name="Takaki Y."/>
            <person name="Nishi S."/>
            <person name="Hori S."/>
            <person name="Arai W."/>
            <person name="Tsubouchi T."/>
            <person name="Morono Y."/>
            <person name="Uchiyama I."/>
            <person name="Ito T."/>
            <person name="Fujiyama A."/>
            <person name="Inagaki F."/>
            <person name="Takami H."/>
        </authorList>
    </citation>
    <scope>NUCLEOTIDE SEQUENCE</scope>
    <source>
        <strain evidence="1">Expedition CK06-06</strain>
    </source>
</reference>
<dbReference type="AlphaFoldDB" id="X1FNV1"/>
<dbReference type="EMBL" id="BARU01006490">
    <property type="protein sequence ID" value="GAH47366.1"/>
    <property type="molecule type" value="Genomic_DNA"/>
</dbReference>